<reference evidence="1 2" key="1">
    <citation type="submission" date="2016-07" db="EMBL/GenBank/DDBJ databases">
        <title>Pervasive Adenine N6-methylation of Active Genes in Fungi.</title>
        <authorList>
            <consortium name="DOE Joint Genome Institute"/>
            <person name="Mondo S.J."/>
            <person name="Dannebaum R.O."/>
            <person name="Kuo R.C."/>
            <person name="Labutti K."/>
            <person name="Haridas S."/>
            <person name="Kuo A."/>
            <person name="Salamov A."/>
            <person name="Ahrendt S.R."/>
            <person name="Lipzen A."/>
            <person name="Sullivan W."/>
            <person name="Andreopoulos W.B."/>
            <person name="Clum A."/>
            <person name="Lindquist E."/>
            <person name="Daum C."/>
            <person name="Ramamoorthy G.K."/>
            <person name="Gryganskyi A."/>
            <person name="Culley D."/>
            <person name="Magnuson J.K."/>
            <person name="James T.Y."/>
            <person name="O'Malley M.A."/>
            <person name="Stajich J.E."/>
            <person name="Spatafora J.W."/>
            <person name="Visel A."/>
            <person name="Grigoriev I.V."/>
        </authorList>
    </citation>
    <scope>NUCLEOTIDE SEQUENCE [LARGE SCALE GENOMIC DNA]</scope>
    <source>
        <strain evidence="1 2">JEL800</strain>
    </source>
</reference>
<evidence type="ECO:0000313" key="2">
    <source>
        <dbReference type="Proteomes" id="UP000193642"/>
    </source>
</evidence>
<gene>
    <name evidence="1" type="ORF">BCR33DRAFT_109404</name>
</gene>
<evidence type="ECO:0000313" key="1">
    <source>
        <dbReference type="EMBL" id="ORY46762.1"/>
    </source>
</evidence>
<sequence>MSRGARKLQSSYRTYLCMSFCETRWYLIGKYVDGFVESQRGKSNGWSFVYN</sequence>
<comment type="caution">
    <text evidence="1">The sequence shown here is derived from an EMBL/GenBank/DDBJ whole genome shotgun (WGS) entry which is preliminary data.</text>
</comment>
<organism evidence="1 2">
    <name type="scientific">Rhizoclosmatium globosum</name>
    <dbReference type="NCBI Taxonomy" id="329046"/>
    <lineage>
        <taxon>Eukaryota</taxon>
        <taxon>Fungi</taxon>
        <taxon>Fungi incertae sedis</taxon>
        <taxon>Chytridiomycota</taxon>
        <taxon>Chytridiomycota incertae sedis</taxon>
        <taxon>Chytridiomycetes</taxon>
        <taxon>Chytridiales</taxon>
        <taxon>Chytriomycetaceae</taxon>
        <taxon>Rhizoclosmatium</taxon>
    </lineage>
</organism>
<keyword evidence="2" id="KW-1185">Reference proteome</keyword>
<proteinExistence type="predicted"/>
<accession>A0A1Y2CIB7</accession>
<name>A0A1Y2CIB7_9FUNG</name>
<dbReference type="Proteomes" id="UP000193642">
    <property type="component" value="Unassembled WGS sequence"/>
</dbReference>
<dbReference type="AlphaFoldDB" id="A0A1Y2CIB7"/>
<dbReference type="EMBL" id="MCGO01000015">
    <property type="protein sequence ID" value="ORY46762.1"/>
    <property type="molecule type" value="Genomic_DNA"/>
</dbReference>
<protein>
    <submittedName>
        <fullName evidence="1">Uncharacterized protein</fullName>
    </submittedName>
</protein>